<dbReference type="Gene3D" id="3.40.30.10">
    <property type="entry name" value="Glutaredoxin"/>
    <property type="match status" value="1"/>
</dbReference>
<evidence type="ECO:0000313" key="4">
    <source>
        <dbReference type="EMBL" id="SJM66429.1"/>
    </source>
</evidence>
<dbReference type="RefSeq" id="WP_086998988.1">
    <property type="nucleotide sequence ID" value="NZ_FUHW01000034.1"/>
</dbReference>
<reference evidence="4 5" key="1">
    <citation type="submission" date="2017-02" db="EMBL/GenBank/DDBJ databases">
        <authorList>
            <person name="Peterson S.W."/>
        </authorList>
    </citation>
    <scope>NUCLEOTIDE SEQUENCE [LARGE SCALE GENOMIC DNA]</scope>
    <source>
        <strain evidence="4 5">B Ar 00.02</strain>
    </source>
</reference>
<dbReference type="Pfam" id="PF13462">
    <property type="entry name" value="Thioredoxin_4"/>
    <property type="match status" value="1"/>
</dbReference>
<dbReference type="EMBL" id="FUHW01000034">
    <property type="protein sequence ID" value="SJM66429.1"/>
    <property type="molecule type" value="Genomic_DNA"/>
</dbReference>
<feature type="compositionally biased region" description="Basic and acidic residues" evidence="1">
    <location>
        <begin position="9"/>
        <end position="22"/>
    </location>
</feature>
<keyword evidence="5" id="KW-1185">Reference proteome</keyword>
<accession>A0A1R4GE59</accession>
<dbReference type="Proteomes" id="UP000195913">
    <property type="component" value="Unassembled WGS sequence"/>
</dbReference>
<feature type="region of interest" description="Disordered" evidence="1">
    <location>
        <begin position="1"/>
        <end position="28"/>
    </location>
</feature>
<dbReference type="InterPro" id="IPR012336">
    <property type="entry name" value="Thioredoxin-like_fold"/>
</dbReference>
<gene>
    <name evidence="4" type="ORF">FM101_09840</name>
</gene>
<evidence type="ECO:0000259" key="3">
    <source>
        <dbReference type="Pfam" id="PF13462"/>
    </source>
</evidence>
<proteinExistence type="predicted"/>
<dbReference type="AlphaFoldDB" id="A0A1R4GE59"/>
<feature type="transmembrane region" description="Helical" evidence="2">
    <location>
        <begin position="37"/>
        <end position="59"/>
    </location>
</feature>
<keyword evidence="2" id="KW-0812">Transmembrane</keyword>
<name>A0A1R4GE59_9MICC</name>
<protein>
    <submittedName>
        <fullName evidence="4">DSBA oxidoreductase</fullName>
    </submittedName>
</protein>
<sequence>MASNTPRPPKAERNATAREQARQLHARQQTAAKRNSLFLKLGVVVAVVAIIAIVVTLVLQNNKTSIPDAGQAPSHGNKFGGYTLTPDGLTDTPTMSVDKEAVPDAGTIDGKKVPGGVTEGKKGEPVQVVIYADMSCPVCKDFETQYGAELEKMADAGDITLEYRIATFLDRTSPTNYSSRAANAVACVADSKPEAFSDYLTALFEQQPEEGSKGLPNAKLAKIAEESGAGDISSCADGTEFRPWADYVNAGFQKYEIGGTPSAYINGHEWKIGEEDFKQVLDKAVADNK</sequence>
<evidence type="ECO:0000256" key="1">
    <source>
        <dbReference type="SAM" id="MobiDB-lite"/>
    </source>
</evidence>
<feature type="domain" description="Thioredoxin-like fold" evidence="3">
    <location>
        <begin position="114"/>
        <end position="283"/>
    </location>
</feature>
<keyword evidence="2" id="KW-0472">Membrane</keyword>
<dbReference type="SUPFAM" id="SSF52833">
    <property type="entry name" value="Thioredoxin-like"/>
    <property type="match status" value="1"/>
</dbReference>
<evidence type="ECO:0000256" key="2">
    <source>
        <dbReference type="SAM" id="Phobius"/>
    </source>
</evidence>
<dbReference type="InterPro" id="IPR036249">
    <property type="entry name" value="Thioredoxin-like_sf"/>
</dbReference>
<keyword evidence="2" id="KW-1133">Transmembrane helix</keyword>
<organism evidence="4 5">
    <name type="scientific">Arthrobacter rhombi</name>
    <dbReference type="NCBI Taxonomy" id="71253"/>
    <lineage>
        <taxon>Bacteria</taxon>
        <taxon>Bacillati</taxon>
        <taxon>Actinomycetota</taxon>
        <taxon>Actinomycetes</taxon>
        <taxon>Micrococcales</taxon>
        <taxon>Micrococcaceae</taxon>
        <taxon>Arthrobacter</taxon>
    </lineage>
</organism>
<evidence type="ECO:0000313" key="5">
    <source>
        <dbReference type="Proteomes" id="UP000195913"/>
    </source>
</evidence>